<dbReference type="Proteomes" id="UP000727993">
    <property type="component" value="Unassembled WGS sequence"/>
</dbReference>
<evidence type="ECO:0000256" key="11">
    <source>
        <dbReference type="ARBA" id="ARBA00041373"/>
    </source>
</evidence>
<dbReference type="PANTHER" id="PTHR42801:SF4">
    <property type="entry name" value="AHPC_TSA FAMILY PROTEIN"/>
    <property type="match status" value="1"/>
</dbReference>
<dbReference type="GO" id="GO:0008379">
    <property type="term" value="F:thioredoxin peroxidase activity"/>
    <property type="evidence" value="ECO:0007669"/>
    <property type="project" value="TreeGrafter"/>
</dbReference>
<comment type="catalytic activity">
    <reaction evidence="12">
        <text>a hydroperoxide + [thioredoxin]-dithiol = an alcohol + [thioredoxin]-disulfide + H2O</text>
        <dbReference type="Rhea" id="RHEA:62620"/>
        <dbReference type="Rhea" id="RHEA-COMP:10698"/>
        <dbReference type="Rhea" id="RHEA-COMP:10700"/>
        <dbReference type="ChEBI" id="CHEBI:15377"/>
        <dbReference type="ChEBI" id="CHEBI:29950"/>
        <dbReference type="ChEBI" id="CHEBI:30879"/>
        <dbReference type="ChEBI" id="CHEBI:35924"/>
        <dbReference type="ChEBI" id="CHEBI:50058"/>
        <dbReference type="EC" id="1.11.1.24"/>
    </reaction>
</comment>
<evidence type="ECO:0000256" key="3">
    <source>
        <dbReference type="ARBA" id="ARBA00013017"/>
    </source>
</evidence>
<comment type="caution">
    <text evidence="14">The sequence shown here is derived from an EMBL/GenBank/DDBJ whole genome shotgun (WGS) entry which is preliminary data.</text>
</comment>
<dbReference type="EMBL" id="JADJZA010000002">
    <property type="protein sequence ID" value="MBK9296475.1"/>
    <property type="molecule type" value="Genomic_DNA"/>
</dbReference>
<dbReference type="InterPro" id="IPR036249">
    <property type="entry name" value="Thioredoxin-like_sf"/>
</dbReference>
<dbReference type="InterPro" id="IPR050924">
    <property type="entry name" value="Peroxiredoxin_BCP/PrxQ"/>
</dbReference>
<keyword evidence="8" id="KW-0676">Redox-active center</keyword>
<evidence type="ECO:0000259" key="13">
    <source>
        <dbReference type="PROSITE" id="PS51352"/>
    </source>
</evidence>
<dbReference type="Pfam" id="PF00578">
    <property type="entry name" value="AhpC-TSA"/>
    <property type="match status" value="1"/>
</dbReference>
<dbReference type="CDD" id="cd03017">
    <property type="entry name" value="PRX_BCP"/>
    <property type="match status" value="1"/>
</dbReference>
<dbReference type="GO" id="GO:0005737">
    <property type="term" value="C:cytoplasm"/>
    <property type="evidence" value="ECO:0007669"/>
    <property type="project" value="TreeGrafter"/>
</dbReference>
<evidence type="ECO:0000256" key="2">
    <source>
        <dbReference type="ARBA" id="ARBA00011245"/>
    </source>
</evidence>
<dbReference type="EC" id="1.11.1.24" evidence="3"/>
<dbReference type="GO" id="GO:0034599">
    <property type="term" value="P:cellular response to oxidative stress"/>
    <property type="evidence" value="ECO:0007669"/>
    <property type="project" value="TreeGrafter"/>
</dbReference>
<dbReference type="Gene3D" id="3.40.30.10">
    <property type="entry name" value="Glutaredoxin"/>
    <property type="match status" value="1"/>
</dbReference>
<dbReference type="PANTHER" id="PTHR42801">
    <property type="entry name" value="THIOREDOXIN-DEPENDENT PEROXIDE REDUCTASE"/>
    <property type="match status" value="1"/>
</dbReference>
<keyword evidence="4 14" id="KW-0575">Peroxidase</keyword>
<dbReference type="FunFam" id="3.40.30.10:FF:000007">
    <property type="entry name" value="Thioredoxin-dependent thiol peroxidase"/>
    <property type="match status" value="1"/>
</dbReference>
<sequence>MATIGDPAPDFSLIDQHGDTVALADLRGHRTLVFFYPKANTPGCTTQACGLRDIAGEIGDVTILGISPDTPKKQHNWDTKHSLGFPLLSDPDHTVAKAFGAWGEKKLYGKVYDGIIRSAYLIDADGVIEQAWPKISPKDTPTKLLAALKG</sequence>
<dbReference type="InterPro" id="IPR000866">
    <property type="entry name" value="AhpC/TSA"/>
</dbReference>
<evidence type="ECO:0000256" key="7">
    <source>
        <dbReference type="ARBA" id="ARBA00023157"/>
    </source>
</evidence>
<evidence type="ECO:0000256" key="4">
    <source>
        <dbReference type="ARBA" id="ARBA00022559"/>
    </source>
</evidence>
<keyword evidence="5" id="KW-0049">Antioxidant</keyword>
<evidence type="ECO:0000256" key="5">
    <source>
        <dbReference type="ARBA" id="ARBA00022862"/>
    </source>
</evidence>
<dbReference type="PROSITE" id="PS51352">
    <property type="entry name" value="THIOREDOXIN_2"/>
    <property type="match status" value="1"/>
</dbReference>
<keyword evidence="7" id="KW-1015">Disulfide bond</keyword>
<evidence type="ECO:0000256" key="1">
    <source>
        <dbReference type="ARBA" id="ARBA00003330"/>
    </source>
</evidence>
<evidence type="ECO:0000256" key="8">
    <source>
        <dbReference type="ARBA" id="ARBA00023284"/>
    </source>
</evidence>
<organism evidence="14 15">
    <name type="scientific">Candidatus Neomicrothrix subdominans</name>
    <dbReference type="NCBI Taxonomy" id="2954438"/>
    <lineage>
        <taxon>Bacteria</taxon>
        <taxon>Bacillati</taxon>
        <taxon>Actinomycetota</taxon>
        <taxon>Acidimicrobiia</taxon>
        <taxon>Acidimicrobiales</taxon>
        <taxon>Microthrixaceae</taxon>
        <taxon>Candidatus Neomicrothrix</taxon>
    </lineage>
</organism>
<comment type="subunit">
    <text evidence="2">Monomer.</text>
</comment>
<reference evidence="14 15" key="1">
    <citation type="submission" date="2020-10" db="EMBL/GenBank/DDBJ databases">
        <title>Connecting structure to function with the recovery of over 1000 high-quality activated sludge metagenome-assembled genomes encoding full-length rRNA genes using long-read sequencing.</title>
        <authorList>
            <person name="Singleton C.M."/>
            <person name="Petriglieri F."/>
            <person name="Kristensen J.M."/>
            <person name="Kirkegaard R.H."/>
            <person name="Michaelsen T.Y."/>
            <person name="Andersen M.H."/>
            <person name="Karst S.M."/>
            <person name="Dueholm M.S."/>
            <person name="Nielsen P.H."/>
            <person name="Albertsen M."/>
        </authorList>
    </citation>
    <scope>NUCLEOTIDE SEQUENCE [LARGE SCALE GENOMIC DNA]</scope>
    <source>
        <strain evidence="14">Lyne_18-Q3-R50-59_MAXAC.006</strain>
    </source>
</reference>
<dbReference type="AlphaFoldDB" id="A0A936TFD6"/>
<proteinExistence type="inferred from homology"/>
<evidence type="ECO:0000313" key="15">
    <source>
        <dbReference type="Proteomes" id="UP000727993"/>
    </source>
</evidence>
<dbReference type="NCBIfam" id="NF006960">
    <property type="entry name" value="PRK09437.1"/>
    <property type="match status" value="1"/>
</dbReference>
<dbReference type="GO" id="GO:0045454">
    <property type="term" value="P:cell redox homeostasis"/>
    <property type="evidence" value="ECO:0007669"/>
    <property type="project" value="TreeGrafter"/>
</dbReference>
<evidence type="ECO:0000256" key="12">
    <source>
        <dbReference type="ARBA" id="ARBA00049091"/>
    </source>
</evidence>
<accession>A0A936TFD6</accession>
<dbReference type="SUPFAM" id="SSF52833">
    <property type="entry name" value="Thioredoxin-like"/>
    <property type="match status" value="1"/>
</dbReference>
<feature type="domain" description="Thioredoxin" evidence="13">
    <location>
        <begin position="2"/>
        <end position="150"/>
    </location>
</feature>
<comment type="similarity">
    <text evidence="10">Belongs to the peroxiredoxin family. BCP/PrxQ subfamily.</text>
</comment>
<comment type="function">
    <text evidence="1">Thiol-specific peroxidase that catalyzes the reduction of hydrogen peroxide and organic hydroperoxides to water and alcohols, respectively. Plays a role in cell protection against oxidative stress by detoxifying peroxides and as sensor of hydrogen peroxide-mediated signaling events.</text>
</comment>
<evidence type="ECO:0000256" key="9">
    <source>
        <dbReference type="ARBA" id="ARBA00032824"/>
    </source>
</evidence>
<protein>
    <recommendedName>
        <fullName evidence="3">thioredoxin-dependent peroxiredoxin</fullName>
        <ecNumber evidence="3">1.11.1.24</ecNumber>
    </recommendedName>
    <alternativeName>
        <fullName evidence="11">Bacterioferritin comigratory protein</fullName>
    </alternativeName>
    <alternativeName>
        <fullName evidence="9">Thioredoxin peroxidase</fullName>
    </alternativeName>
</protein>
<evidence type="ECO:0000256" key="6">
    <source>
        <dbReference type="ARBA" id="ARBA00023002"/>
    </source>
</evidence>
<evidence type="ECO:0000313" key="14">
    <source>
        <dbReference type="EMBL" id="MBK9296475.1"/>
    </source>
</evidence>
<dbReference type="InterPro" id="IPR013766">
    <property type="entry name" value="Thioredoxin_domain"/>
</dbReference>
<name>A0A936TFD6_9ACTN</name>
<keyword evidence="6" id="KW-0560">Oxidoreductase</keyword>
<gene>
    <name evidence="14" type="primary">bcp</name>
    <name evidence="14" type="ORF">IPN02_06385</name>
</gene>
<evidence type="ECO:0000256" key="10">
    <source>
        <dbReference type="ARBA" id="ARBA00038489"/>
    </source>
</evidence>